<keyword evidence="5 8" id="KW-0687">Ribonucleoprotein</keyword>
<comment type="function">
    <text evidence="6 8 9">Binds directly to 23S ribosomal RNA and is necessary for the in vitro assembly process of the 50S ribosomal subunit. It is not involved in the protein synthesizing functions of that subunit.</text>
</comment>
<dbReference type="RefSeq" id="WP_187150029.1">
    <property type="nucleotide sequence ID" value="NZ_LWUJ01000011.1"/>
</dbReference>
<dbReference type="Gene3D" id="1.10.1900.20">
    <property type="entry name" value="Ribosomal protein L20"/>
    <property type="match status" value="1"/>
</dbReference>
<dbReference type="NCBIfam" id="TIGR01032">
    <property type="entry name" value="rplT_bact"/>
    <property type="match status" value="1"/>
</dbReference>
<dbReference type="CDD" id="cd07026">
    <property type="entry name" value="Ribosomal_L20"/>
    <property type="match status" value="1"/>
</dbReference>
<organism evidence="10 11">
    <name type="scientific">Candidatus Mycoplasma haematobovis</name>
    <dbReference type="NCBI Taxonomy" id="432608"/>
    <lineage>
        <taxon>Bacteria</taxon>
        <taxon>Bacillati</taxon>
        <taxon>Mycoplasmatota</taxon>
        <taxon>Mollicutes</taxon>
        <taxon>Mycoplasmataceae</taxon>
        <taxon>Mycoplasma</taxon>
    </lineage>
</organism>
<dbReference type="HAMAP" id="MF_00382">
    <property type="entry name" value="Ribosomal_bL20"/>
    <property type="match status" value="1"/>
</dbReference>
<accession>A0A1A9QEQ5</accession>
<protein>
    <recommendedName>
        <fullName evidence="7 8">Large ribosomal subunit protein bL20</fullName>
    </recommendedName>
</protein>
<evidence type="ECO:0000256" key="9">
    <source>
        <dbReference type="RuleBase" id="RU000560"/>
    </source>
</evidence>
<dbReference type="InterPro" id="IPR005813">
    <property type="entry name" value="Ribosomal_bL20"/>
</dbReference>
<dbReference type="AlphaFoldDB" id="A0A1A9QEQ5"/>
<evidence type="ECO:0000256" key="4">
    <source>
        <dbReference type="ARBA" id="ARBA00022980"/>
    </source>
</evidence>
<name>A0A1A9QEQ5_9MOLU</name>
<comment type="similarity">
    <text evidence="1 8 9">Belongs to the bacterial ribosomal protein bL20 family.</text>
</comment>
<dbReference type="PRINTS" id="PR00062">
    <property type="entry name" value="RIBOSOMALL20"/>
</dbReference>
<evidence type="ECO:0000256" key="6">
    <source>
        <dbReference type="ARBA" id="ARBA00024775"/>
    </source>
</evidence>
<dbReference type="GO" id="GO:0006412">
    <property type="term" value="P:translation"/>
    <property type="evidence" value="ECO:0007669"/>
    <property type="project" value="InterPro"/>
</dbReference>
<keyword evidence="4 8" id="KW-0689">Ribosomal protein</keyword>
<keyword evidence="2 8" id="KW-0699">rRNA-binding</keyword>
<evidence type="ECO:0000256" key="2">
    <source>
        <dbReference type="ARBA" id="ARBA00022730"/>
    </source>
</evidence>
<dbReference type="GO" id="GO:0019843">
    <property type="term" value="F:rRNA binding"/>
    <property type="evidence" value="ECO:0007669"/>
    <property type="project" value="UniProtKB-UniRule"/>
</dbReference>
<reference evidence="11" key="1">
    <citation type="submission" date="2016-04" db="EMBL/GenBank/DDBJ databases">
        <authorList>
            <person name="Quiroz-Castaneda R.E."/>
            <person name="Martinez-Ocampo F."/>
        </authorList>
    </citation>
    <scope>NUCLEOTIDE SEQUENCE [LARGE SCALE GENOMIC DNA]</scope>
    <source>
        <strain evidence="11">INIFAP01</strain>
    </source>
</reference>
<dbReference type="GO" id="GO:0000027">
    <property type="term" value="P:ribosomal large subunit assembly"/>
    <property type="evidence" value="ECO:0007669"/>
    <property type="project" value="UniProtKB-UniRule"/>
</dbReference>
<dbReference type="Gene3D" id="6.10.160.10">
    <property type="match status" value="1"/>
</dbReference>
<dbReference type="GO" id="GO:0005840">
    <property type="term" value="C:ribosome"/>
    <property type="evidence" value="ECO:0007669"/>
    <property type="project" value="UniProtKB-KW"/>
</dbReference>
<evidence type="ECO:0000256" key="3">
    <source>
        <dbReference type="ARBA" id="ARBA00022884"/>
    </source>
</evidence>
<dbReference type="FunFam" id="1.10.1900.20:FF:000001">
    <property type="entry name" value="50S ribosomal protein L20"/>
    <property type="match status" value="1"/>
</dbReference>
<evidence type="ECO:0000256" key="5">
    <source>
        <dbReference type="ARBA" id="ARBA00023274"/>
    </source>
</evidence>
<dbReference type="PROSITE" id="PS00937">
    <property type="entry name" value="RIBOSOMAL_L20"/>
    <property type="match status" value="1"/>
</dbReference>
<evidence type="ECO:0000313" key="10">
    <source>
        <dbReference type="EMBL" id="OAL10179.1"/>
    </source>
</evidence>
<dbReference type="Proteomes" id="UP000077623">
    <property type="component" value="Unassembled WGS sequence"/>
</dbReference>
<dbReference type="STRING" id="432608.A6V39_01870"/>
<evidence type="ECO:0000313" key="11">
    <source>
        <dbReference type="Proteomes" id="UP000077623"/>
    </source>
</evidence>
<dbReference type="InterPro" id="IPR035566">
    <property type="entry name" value="Ribosomal_protein_bL20_C"/>
</dbReference>
<evidence type="ECO:0000256" key="1">
    <source>
        <dbReference type="ARBA" id="ARBA00007698"/>
    </source>
</evidence>
<evidence type="ECO:0000256" key="8">
    <source>
        <dbReference type="HAMAP-Rule" id="MF_00382"/>
    </source>
</evidence>
<dbReference type="Pfam" id="PF00453">
    <property type="entry name" value="Ribosomal_L20"/>
    <property type="match status" value="1"/>
</dbReference>
<keyword evidence="11" id="KW-1185">Reference proteome</keyword>
<sequence>MRVPGGYSTKQRRKRVLNRAEGFWGHRHRSYRTAKQSLIKAAQYAYRDRKNNKRNFRRLWIQRINVATRSNGLTYSQFIAKLKKQNIILNRKMLSEMAIHDPDSFRKLCQ</sequence>
<dbReference type="EMBL" id="LWUJ01000011">
    <property type="protein sequence ID" value="OAL10179.1"/>
    <property type="molecule type" value="Genomic_DNA"/>
</dbReference>
<proteinExistence type="inferred from homology"/>
<dbReference type="SUPFAM" id="SSF74731">
    <property type="entry name" value="Ribosomal protein L20"/>
    <property type="match status" value="1"/>
</dbReference>
<dbReference type="InterPro" id="IPR049946">
    <property type="entry name" value="RIBOSOMAL_L20_CS"/>
</dbReference>
<comment type="caution">
    <text evidence="10">The sequence shown here is derived from an EMBL/GenBank/DDBJ whole genome shotgun (WGS) entry which is preliminary data.</text>
</comment>
<dbReference type="GO" id="GO:1990904">
    <property type="term" value="C:ribonucleoprotein complex"/>
    <property type="evidence" value="ECO:0007669"/>
    <property type="project" value="UniProtKB-KW"/>
</dbReference>
<dbReference type="PANTHER" id="PTHR10986">
    <property type="entry name" value="39S RIBOSOMAL PROTEIN L20"/>
    <property type="match status" value="1"/>
</dbReference>
<keyword evidence="3 8" id="KW-0694">RNA-binding</keyword>
<dbReference type="GO" id="GO:0003735">
    <property type="term" value="F:structural constituent of ribosome"/>
    <property type="evidence" value="ECO:0007669"/>
    <property type="project" value="InterPro"/>
</dbReference>
<evidence type="ECO:0000256" key="7">
    <source>
        <dbReference type="ARBA" id="ARBA00035172"/>
    </source>
</evidence>
<gene>
    <name evidence="8" type="primary">rplT</name>
    <name evidence="10" type="ORF">A6V39_01870</name>
</gene>